<comment type="subcellular location">
    <subcellularLocation>
        <location evidence="1">Cell membrane</location>
        <topology evidence="1">Multi-pass membrane protein</topology>
    </subcellularLocation>
</comment>
<keyword evidence="3" id="KW-0328">Glycosyltransferase</keyword>
<dbReference type="GO" id="GO:0010041">
    <property type="term" value="P:response to iron(III) ion"/>
    <property type="evidence" value="ECO:0007669"/>
    <property type="project" value="TreeGrafter"/>
</dbReference>
<keyword evidence="4" id="KW-0808">Transferase</keyword>
<dbReference type="Proteomes" id="UP000034617">
    <property type="component" value="Unassembled WGS sequence"/>
</dbReference>
<protein>
    <recommendedName>
        <fullName evidence="11">Glycosyltransferase RgtA/B/C/D-like domain-containing protein</fullName>
    </recommendedName>
</protein>
<dbReference type="GO" id="GO:0016763">
    <property type="term" value="F:pentosyltransferase activity"/>
    <property type="evidence" value="ECO:0007669"/>
    <property type="project" value="TreeGrafter"/>
</dbReference>
<evidence type="ECO:0000256" key="2">
    <source>
        <dbReference type="ARBA" id="ARBA00022475"/>
    </source>
</evidence>
<evidence type="ECO:0000256" key="4">
    <source>
        <dbReference type="ARBA" id="ARBA00022679"/>
    </source>
</evidence>
<keyword evidence="6 8" id="KW-1133">Transmembrane helix</keyword>
<evidence type="ECO:0008006" key="11">
    <source>
        <dbReference type="Google" id="ProtNLM"/>
    </source>
</evidence>
<feature type="transmembrane region" description="Helical" evidence="8">
    <location>
        <begin position="384"/>
        <end position="408"/>
    </location>
</feature>
<evidence type="ECO:0000256" key="7">
    <source>
        <dbReference type="ARBA" id="ARBA00023136"/>
    </source>
</evidence>
<organism evidence="9 10">
    <name type="scientific">Candidatus Gottesmanbacteria bacterium GW2011_GWB1_44_11c</name>
    <dbReference type="NCBI Taxonomy" id="1618447"/>
    <lineage>
        <taxon>Bacteria</taxon>
        <taxon>Candidatus Gottesmaniibacteriota</taxon>
    </lineage>
</organism>
<reference evidence="9 10" key="1">
    <citation type="journal article" date="2015" name="Nature">
        <title>rRNA introns, odd ribosomes, and small enigmatic genomes across a large radiation of phyla.</title>
        <authorList>
            <person name="Brown C.T."/>
            <person name="Hug L.A."/>
            <person name="Thomas B.C."/>
            <person name="Sharon I."/>
            <person name="Castelle C.J."/>
            <person name="Singh A."/>
            <person name="Wilkins M.J."/>
            <person name="Williams K.H."/>
            <person name="Banfield J.F."/>
        </authorList>
    </citation>
    <scope>NUCLEOTIDE SEQUENCE [LARGE SCALE GENOMIC DNA]</scope>
</reference>
<evidence type="ECO:0000313" key="9">
    <source>
        <dbReference type="EMBL" id="KKT39114.1"/>
    </source>
</evidence>
<feature type="transmembrane region" description="Helical" evidence="8">
    <location>
        <begin position="198"/>
        <end position="218"/>
    </location>
</feature>
<gene>
    <name evidence="9" type="ORF">UW22_C0001G0025</name>
</gene>
<evidence type="ECO:0000256" key="5">
    <source>
        <dbReference type="ARBA" id="ARBA00022692"/>
    </source>
</evidence>
<feature type="transmembrane region" description="Helical" evidence="8">
    <location>
        <begin position="137"/>
        <end position="154"/>
    </location>
</feature>
<keyword evidence="5 8" id="KW-0812">Transmembrane</keyword>
<feature type="transmembrane region" description="Helical" evidence="8">
    <location>
        <begin position="9"/>
        <end position="27"/>
    </location>
</feature>
<evidence type="ECO:0000313" key="10">
    <source>
        <dbReference type="Proteomes" id="UP000034617"/>
    </source>
</evidence>
<feature type="transmembrane region" description="Helical" evidence="8">
    <location>
        <begin position="415"/>
        <end position="434"/>
    </location>
</feature>
<comment type="caution">
    <text evidence="9">The sequence shown here is derived from an EMBL/GenBank/DDBJ whole genome shotgun (WGS) entry which is preliminary data.</text>
</comment>
<evidence type="ECO:0000256" key="3">
    <source>
        <dbReference type="ARBA" id="ARBA00022676"/>
    </source>
</evidence>
<evidence type="ECO:0000256" key="1">
    <source>
        <dbReference type="ARBA" id="ARBA00004651"/>
    </source>
</evidence>
<feature type="transmembrane region" description="Helical" evidence="8">
    <location>
        <begin position="100"/>
        <end position="117"/>
    </location>
</feature>
<feature type="transmembrane region" description="Helical" evidence="8">
    <location>
        <begin position="359"/>
        <end position="378"/>
    </location>
</feature>
<dbReference type="PANTHER" id="PTHR33908">
    <property type="entry name" value="MANNOSYLTRANSFERASE YKCB-RELATED"/>
    <property type="match status" value="1"/>
</dbReference>
<feature type="transmembrane region" description="Helical" evidence="8">
    <location>
        <begin position="230"/>
        <end position="251"/>
    </location>
</feature>
<feature type="transmembrane region" description="Helical" evidence="8">
    <location>
        <begin position="76"/>
        <end position="93"/>
    </location>
</feature>
<evidence type="ECO:0000256" key="6">
    <source>
        <dbReference type="ARBA" id="ARBA00022989"/>
    </source>
</evidence>
<keyword evidence="7 8" id="KW-0472">Membrane</keyword>
<accession>A0A0G1JUK0</accession>
<dbReference type="InterPro" id="IPR050297">
    <property type="entry name" value="LipidA_mod_glycosyltrf_83"/>
</dbReference>
<proteinExistence type="predicted"/>
<dbReference type="GO" id="GO:0009103">
    <property type="term" value="P:lipopolysaccharide biosynthetic process"/>
    <property type="evidence" value="ECO:0007669"/>
    <property type="project" value="UniProtKB-ARBA"/>
</dbReference>
<dbReference type="PANTHER" id="PTHR33908:SF3">
    <property type="entry name" value="UNDECAPRENYL PHOSPHATE-ALPHA-4-AMINO-4-DEOXY-L-ARABINOSE ARABINOSYL TRANSFERASE"/>
    <property type="match status" value="1"/>
</dbReference>
<dbReference type="GO" id="GO:0005886">
    <property type="term" value="C:plasma membrane"/>
    <property type="evidence" value="ECO:0007669"/>
    <property type="project" value="UniProtKB-SubCell"/>
</dbReference>
<dbReference type="EMBL" id="LCHM01000001">
    <property type="protein sequence ID" value="KKT39114.1"/>
    <property type="molecule type" value="Genomic_DNA"/>
</dbReference>
<name>A0A0G1JUK0_9BACT</name>
<feature type="transmembrane region" description="Helical" evidence="8">
    <location>
        <begin position="161"/>
        <end position="178"/>
    </location>
</feature>
<feature type="transmembrane region" description="Helical" evidence="8">
    <location>
        <begin position="332"/>
        <end position="352"/>
    </location>
</feature>
<keyword evidence="2" id="KW-1003">Cell membrane</keyword>
<evidence type="ECO:0000256" key="8">
    <source>
        <dbReference type="SAM" id="Phobius"/>
    </source>
</evidence>
<dbReference type="AlphaFoldDB" id="A0A0G1JUK0"/>
<sequence>MNNNMEKRFVKIALGCILLIAVFFRFYKFPSVPPSLNWDEAAFGYNAYSVLKTGKDEFGKFLPVYFRSLDDYKLPVYAYLTVGSIAVFGYNDFSVRFPSAFFGVLTVLSLFFLVKGLCALGQNATINKQSTINNERIPLLSSFLLAILPWHIQFSRMAAEANVGLFFITLGATLFLYGMKHRPGLLLLSVLSFGLATYSYLSFRVLAPMLGLVLTLLYWKDLRKVNKNDLVRFIVAAGFFGTILIGDTLFYNVHIRVKGTSVFSTQQALDIYKQKEKEMFYDAKLGINLPRRLFHDNTVFTSADIVLKGYFTHFSPAFLFFDYDEKQHHTPFVGLCFLWMLPFIPLGLYYLVQKSDKREAIYIILWILIAPIPASITWDIPHAIRVLGMTIPLMIITAHGVFCVYDFLREKRIPVHIFMGIFGFVICLSSYYYVHQYILHIPYERSKDWVYGRKEMTEYLMKNKSSYDRIVVSSALEWPYIFMLYYSKYDPALYSKQGGTKSGGWGEEGNTYDIFEFHKFSLDDFSKKRTLFVGLPKEFSPTIDPLYRINYLDGTPAIYIAQGNIKTP</sequence>